<evidence type="ECO:0000313" key="7">
    <source>
        <dbReference type="EMBL" id="VDM67841.1"/>
    </source>
</evidence>
<dbReference type="InterPro" id="IPR019424">
    <property type="entry name" value="7TM_GPCR_Srsx"/>
</dbReference>
<dbReference type="InterPro" id="IPR017452">
    <property type="entry name" value="GPCR_Rhodpsn_7TM"/>
</dbReference>
<dbReference type="Proteomes" id="UP000270094">
    <property type="component" value="Unassembled WGS sequence"/>
</dbReference>
<dbReference type="PANTHER" id="PTHR23360:SF29">
    <property type="entry name" value="G_PROTEIN_RECEP_F1_2 DOMAIN-CONTAINING PROTEIN"/>
    <property type="match status" value="1"/>
</dbReference>
<evidence type="ECO:0000256" key="3">
    <source>
        <dbReference type="ARBA" id="ARBA00022989"/>
    </source>
</evidence>
<feature type="transmembrane region" description="Helical" evidence="5">
    <location>
        <begin position="109"/>
        <end position="129"/>
    </location>
</feature>
<proteinExistence type="predicted"/>
<dbReference type="OrthoDB" id="5876466at2759"/>
<gene>
    <name evidence="7" type="ORF">SVUK_LOCUS2839</name>
</gene>
<keyword evidence="8" id="KW-1185">Reference proteome</keyword>
<name>A0A3P7I307_STRVU</name>
<evidence type="ECO:0000256" key="4">
    <source>
        <dbReference type="ARBA" id="ARBA00023136"/>
    </source>
</evidence>
<protein>
    <recommendedName>
        <fullName evidence="6">G-protein coupled receptors family 1 profile domain-containing protein</fullName>
    </recommendedName>
</protein>
<keyword evidence="2 5" id="KW-0812">Transmembrane</keyword>
<evidence type="ECO:0000256" key="5">
    <source>
        <dbReference type="SAM" id="Phobius"/>
    </source>
</evidence>
<evidence type="ECO:0000313" key="8">
    <source>
        <dbReference type="Proteomes" id="UP000270094"/>
    </source>
</evidence>
<dbReference type="PANTHER" id="PTHR23360">
    <property type="entry name" value="G-PROTEIN COUPLED RECEPTORS FAMILY 1 PROFILE DOMAIN-CONTAINING PROTEIN-RELATED"/>
    <property type="match status" value="1"/>
</dbReference>
<comment type="subcellular location">
    <subcellularLocation>
        <location evidence="1">Membrane</location>
    </subcellularLocation>
</comment>
<dbReference type="Pfam" id="PF10320">
    <property type="entry name" value="7TM_GPCR_Srsx"/>
    <property type="match status" value="1"/>
</dbReference>
<feature type="transmembrane region" description="Helical" evidence="5">
    <location>
        <begin position="231"/>
        <end position="249"/>
    </location>
</feature>
<evidence type="ECO:0000256" key="1">
    <source>
        <dbReference type="ARBA" id="ARBA00004370"/>
    </source>
</evidence>
<sequence length="252" mass="28805">MEVVSRRHANCDAYPVNILIVLCLADGINGFSIFLMGLNRMHLYTEVMETLTIPVRTAWECALEPWLFFKGCGDLWPPTVQLAMGVDRCAAVFNPIVYNKRIFRRRGNFLIVTLICVFCELIVGYIMSWTMRSVKAKYYCGRKAAFGDIYASFVYGMNIVFYLLAFALTLMSYFKSQYWMDTSTAKRQLARIRYQLMISVLSIILVSTPNGISLLSQYITDVADAISKPSTYLTCINSAINIVVYIVFFEEF</sequence>
<dbReference type="PROSITE" id="PS50262">
    <property type="entry name" value="G_PROTEIN_RECEP_F1_2"/>
    <property type="match status" value="1"/>
</dbReference>
<dbReference type="EMBL" id="UYYB01006715">
    <property type="protein sequence ID" value="VDM67841.1"/>
    <property type="molecule type" value="Genomic_DNA"/>
</dbReference>
<feature type="transmembrane region" description="Helical" evidence="5">
    <location>
        <begin position="149"/>
        <end position="174"/>
    </location>
</feature>
<dbReference type="AlphaFoldDB" id="A0A3P7I307"/>
<organism evidence="7 8">
    <name type="scientific">Strongylus vulgaris</name>
    <name type="common">Blood worm</name>
    <dbReference type="NCBI Taxonomy" id="40348"/>
    <lineage>
        <taxon>Eukaryota</taxon>
        <taxon>Metazoa</taxon>
        <taxon>Ecdysozoa</taxon>
        <taxon>Nematoda</taxon>
        <taxon>Chromadorea</taxon>
        <taxon>Rhabditida</taxon>
        <taxon>Rhabditina</taxon>
        <taxon>Rhabditomorpha</taxon>
        <taxon>Strongyloidea</taxon>
        <taxon>Strongylidae</taxon>
        <taxon>Strongylus</taxon>
    </lineage>
</organism>
<keyword evidence="4 5" id="KW-0472">Membrane</keyword>
<dbReference type="CDD" id="cd00637">
    <property type="entry name" value="7tm_classA_rhodopsin-like"/>
    <property type="match status" value="1"/>
</dbReference>
<dbReference type="Gene3D" id="1.20.1070.10">
    <property type="entry name" value="Rhodopsin 7-helix transmembrane proteins"/>
    <property type="match status" value="1"/>
</dbReference>
<dbReference type="SUPFAM" id="SSF81321">
    <property type="entry name" value="Family A G protein-coupled receptor-like"/>
    <property type="match status" value="1"/>
</dbReference>
<feature type="transmembrane region" description="Helical" evidence="5">
    <location>
        <begin position="194"/>
        <end position="219"/>
    </location>
</feature>
<feature type="transmembrane region" description="Helical" evidence="5">
    <location>
        <begin position="16"/>
        <end position="38"/>
    </location>
</feature>
<evidence type="ECO:0000259" key="6">
    <source>
        <dbReference type="PROSITE" id="PS50262"/>
    </source>
</evidence>
<accession>A0A3P7I307</accession>
<dbReference type="GO" id="GO:0016020">
    <property type="term" value="C:membrane"/>
    <property type="evidence" value="ECO:0007669"/>
    <property type="project" value="UniProtKB-SubCell"/>
</dbReference>
<feature type="non-terminal residue" evidence="7">
    <location>
        <position position="252"/>
    </location>
</feature>
<evidence type="ECO:0000256" key="2">
    <source>
        <dbReference type="ARBA" id="ARBA00022692"/>
    </source>
</evidence>
<feature type="domain" description="G-protein coupled receptors family 1 profile" evidence="6">
    <location>
        <begin position="82"/>
        <end position="245"/>
    </location>
</feature>
<reference evidence="7 8" key="1">
    <citation type="submission" date="2018-11" db="EMBL/GenBank/DDBJ databases">
        <authorList>
            <consortium name="Pathogen Informatics"/>
        </authorList>
    </citation>
    <scope>NUCLEOTIDE SEQUENCE [LARGE SCALE GENOMIC DNA]</scope>
</reference>
<dbReference type="InterPro" id="IPR047130">
    <property type="entry name" value="7TM_GPCR_Srsx_nematod"/>
</dbReference>
<keyword evidence="3 5" id="KW-1133">Transmembrane helix</keyword>